<proteinExistence type="inferred from homology"/>
<dbReference type="InterPro" id="IPR021410">
    <property type="entry name" value="FAF"/>
</dbReference>
<dbReference type="EMBL" id="CM003604">
    <property type="protein sequence ID" value="KYP74176.1"/>
    <property type="molecule type" value="Genomic_DNA"/>
</dbReference>
<protein>
    <recommendedName>
        <fullName evidence="2">FAF domain-containing protein</fullName>
    </recommendedName>
</protein>
<dbReference type="InterPro" id="IPR046431">
    <property type="entry name" value="FAF_dom"/>
</dbReference>
<name>A0A151U4F5_CAJCA</name>
<dbReference type="PANTHER" id="PTHR33155">
    <property type="entry name" value="FANTASTIC FOUR-LIKE PROTEIN (DUF3049)"/>
    <property type="match status" value="1"/>
</dbReference>
<dbReference type="PANTHER" id="PTHR33155:SF8">
    <property type="entry name" value="PROTEIN FANTASTIC FOUR 1"/>
    <property type="match status" value="1"/>
</dbReference>
<evidence type="ECO:0000259" key="2">
    <source>
        <dbReference type="Pfam" id="PF11250"/>
    </source>
</evidence>
<dbReference type="Pfam" id="PF11250">
    <property type="entry name" value="FAF"/>
    <property type="match status" value="1"/>
</dbReference>
<comment type="similarity">
    <text evidence="1">Belongs to the fantastic four family.</text>
</comment>
<feature type="domain" description="FAF" evidence="2">
    <location>
        <begin position="5"/>
        <end position="42"/>
    </location>
</feature>
<sequence length="117" mass="13101">MGGIKVRSHREDGRLVLEAVASSSPEPYFEAERANGRLRLRLFESVETCYGDDEGETETLNNEACGEEEGELEEYVGYGEDEMGVKKFVRPSRCKESGNRVIFGEGYFDHAPLSLCL</sequence>
<gene>
    <name evidence="3" type="ORF">KK1_006844</name>
</gene>
<reference evidence="3 4" key="1">
    <citation type="journal article" date="2012" name="Nat. Biotechnol.">
        <title>Draft genome sequence of pigeonpea (Cajanus cajan), an orphan legume crop of resource-poor farmers.</title>
        <authorList>
            <person name="Varshney R.K."/>
            <person name="Chen W."/>
            <person name="Li Y."/>
            <person name="Bharti A.K."/>
            <person name="Saxena R.K."/>
            <person name="Schlueter J.A."/>
            <person name="Donoghue M.T."/>
            <person name="Azam S."/>
            <person name="Fan G."/>
            <person name="Whaley A.M."/>
            <person name="Farmer A.D."/>
            <person name="Sheridan J."/>
            <person name="Iwata A."/>
            <person name="Tuteja R."/>
            <person name="Penmetsa R.V."/>
            <person name="Wu W."/>
            <person name="Upadhyaya H.D."/>
            <person name="Yang S.P."/>
            <person name="Shah T."/>
            <person name="Saxena K.B."/>
            <person name="Michael T."/>
            <person name="McCombie W.R."/>
            <person name="Yang B."/>
            <person name="Zhang G."/>
            <person name="Yang H."/>
            <person name="Wang J."/>
            <person name="Spillane C."/>
            <person name="Cook D.R."/>
            <person name="May G.D."/>
            <person name="Xu X."/>
            <person name="Jackson S.A."/>
        </authorList>
    </citation>
    <scope>NUCLEOTIDE SEQUENCE [LARGE SCALE GENOMIC DNA]</scope>
    <source>
        <strain evidence="4">cv. Asha</strain>
    </source>
</reference>
<evidence type="ECO:0000313" key="3">
    <source>
        <dbReference type="EMBL" id="KYP74176.1"/>
    </source>
</evidence>
<evidence type="ECO:0000256" key="1">
    <source>
        <dbReference type="ARBA" id="ARBA00008690"/>
    </source>
</evidence>
<evidence type="ECO:0000313" key="4">
    <source>
        <dbReference type="Proteomes" id="UP000075243"/>
    </source>
</evidence>
<organism evidence="3 4">
    <name type="scientific">Cajanus cajan</name>
    <name type="common">Pigeon pea</name>
    <name type="synonym">Cajanus indicus</name>
    <dbReference type="NCBI Taxonomy" id="3821"/>
    <lineage>
        <taxon>Eukaryota</taxon>
        <taxon>Viridiplantae</taxon>
        <taxon>Streptophyta</taxon>
        <taxon>Embryophyta</taxon>
        <taxon>Tracheophyta</taxon>
        <taxon>Spermatophyta</taxon>
        <taxon>Magnoliopsida</taxon>
        <taxon>eudicotyledons</taxon>
        <taxon>Gunneridae</taxon>
        <taxon>Pentapetalae</taxon>
        <taxon>rosids</taxon>
        <taxon>fabids</taxon>
        <taxon>Fabales</taxon>
        <taxon>Fabaceae</taxon>
        <taxon>Papilionoideae</taxon>
        <taxon>50 kb inversion clade</taxon>
        <taxon>NPAAA clade</taxon>
        <taxon>indigoferoid/millettioid clade</taxon>
        <taxon>Phaseoleae</taxon>
        <taxon>Cajanus</taxon>
    </lineage>
</organism>
<keyword evidence="4" id="KW-1185">Reference proteome</keyword>
<dbReference type="AlphaFoldDB" id="A0A151U4F5"/>
<accession>A0A151U4F5</accession>
<dbReference type="Gramene" id="C.cajan_06656.t">
    <property type="protein sequence ID" value="C.cajan_06656.t.cds1"/>
    <property type="gene ID" value="C.cajan_06656"/>
</dbReference>
<dbReference type="Proteomes" id="UP000075243">
    <property type="component" value="Chromosome 2"/>
</dbReference>